<gene>
    <name evidence="2" type="ORF">THERMOS_1847</name>
</gene>
<accession>A0A8H8XE81</accession>
<feature type="region of interest" description="Disordered" evidence="1">
    <location>
        <begin position="1"/>
        <end position="37"/>
    </location>
</feature>
<dbReference type="AlphaFoldDB" id="A0A8H8XE81"/>
<dbReference type="Proteomes" id="UP000643672">
    <property type="component" value="Unassembled WGS sequence"/>
</dbReference>
<sequence length="37" mass="4495">MDNVHFYSPPHRRLRKLTPEQKASGMHSPPHRRLRNF</sequence>
<keyword evidence="3" id="KW-1185">Reference proteome</keyword>
<evidence type="ECO:0000313" key="3">
    <source>
        <dbReference type="Proteomes" id="UP000643672"/>
    </source>
</evidence>
<organism evidence="2 3">
    <name type="scientific">Bathymodiolus thermophilus thioautotrophic gill symbiont</name>
    <dbReference type="NCBI Taxonomy" id="2360"/>
    <lineage>
        <taxon>Bacteria</taxon>
        <taxon>Pseudomonadati</taxon>
        <taxon>Pseudomonadota</taxon>
        <taxon>Gammaproteobacteria</taxon>
        <taxon>sulfur-oxidizing symbionts</taxon>
    </lineage>
</organism>
<dbReference type="EMBL" id="CAESAQ020000078">
    <property type="protein sequence ID" value="CAB5503837.1"/>
    <property type="molecule type" value="Genomic_DNA"/>
</dbReference>
<evidence type="ECO:0000313" key="2">
    <source>
        <dbReference type="EMBL" id="CAB5503837.1"/>
    </source>
</evidence>
<comment type="caution">
    <text evidence="2">The sequence shown here is derived from an EMBL/GenBank/DDBJ whole genome shotgun (WGS) entry which is preliminary data.</text>
</comment>
<evidence type="ECO:0000256" key="1">
    <source>
        <dbReference type="SAM" id="MobiDB-lite"/>
    </source>
</evidence>
<reference evidence="2 3" key="1">
    <citation type="submission" date="2020-05" db="EMBL/GenBank/DDBJ databases">
        <authorList>
            <person name="Petersen J."/>
            <person name="Sayavedra L."/>
        </authorList>
    </citation>
    <scope>NUCLEOTIDE SEQUENCE [LARGE SCALE GENOMIC DNA]</scope>
    <source>
        <strain evidence="2">B thermophilus SOXS</strain>
    </source>
</reference>
<protein>
    <submittedName>
        <fullName evidence="2">Uncharacterized protein</fullName>
    </submittedName>
</protein>
<name>A0A8H8XE81_9GAMM</name>
<proteinExistence type="predicted"/>